<dbReference type="InParanoid" id="A9WGH3"/>
<dbReference type="EnsemblBacteria" id="ABY35505">
    <property type="protein sequence ID" value="ABY35505"/>
    <property type="gene ID" value="Caur_2296"/>
</dbReference>
<organism evidence="3 4">
    <name type="scientific">Chloroflexus aurantiacus (strain ATCC 29366 / DSM 635 / J-10-fl)</name>
    <dbReference type="NCBI Taxonomy" id="324602"/>
    <lineage>
        <taxon>Bacteria</taxon>
        <taxon>Bacillati</taxon>
        <taxon>Chloroflexota</taxon>
        <taxon>Chloroflexia</taxon>
        <taxon>Chloroflexales</taxon>
        <taxon>Chloroflexineae</taxon>
        <taxon>Chloroflexaceae</taxon>
        <taxon>Chloroflexus</taxon>
    </lineage>
</organism>
<dbReference type="Proteomes" id="UP000002008">
    <property type="component" value="Chromosome"/>
</dbReference>
<evidence type="ECO:0000259" key="2">
    <source>
        <dbReference type="Pfam" id="PF03787"/>
    </source>
</evidence>
<gene>
    <name evidence="3" type="ordered locus">Caur_2296</name>
</gene>
<reference evidence="4" key="1">
    <citation type="journal article" date="2011" name="BMC Genomics">
        <title>Complete genome sequence of the filamentous anoxygenic phototrophic bacterium Chloroflexus aurantiacus.</title>
        <authorList>
            <person name="Tang K.H."/>
            <person name="Barry K."/>
            <person name="Chertkov O."/>
            <person name="Dalin E."/>
            <person name="Han C.S."/>
            <person name="Hauser L.J."/>
            <person name="Honchak B.M."/>
            <person name="Karbach L.E."/>
            <person name="Land M.L."/>
            <person name="Lapidus A."/>
            <person name="Larimer F.W."/>
            <person name="Mikhailova N."/>
            <person name="Pitluck S."/>
            <person name="Pierson B.K."/>
            <person name="Blankenship R.E."/>
        </authorList>
    </citation>
    <scope>NUCLEOTIDE SEQUENCE [LARGE SCALE GENOMIC DNA]</scope>
    <source>
        <strain evidence="4">ATCC 29366 / DSM 635 / J-10-fl</strain>
    </source>
</reference>
<dbReference type="STRING" id="324602.Caur_2296"/>
<dbReference type="InterPro" id="IPR005537">
    <property type="entry name" value="RAMP_III_fam"/>
</dbReference>
<dbReference type="HOGENOM" id="CLU_076566_0_0_0"/>
<proteinExistence type="predicted"/>
<evidence type="ECO:0000313" key="4">
    <source>
        <dbReference type="Proteomes" id="UP000002008"/>
    </source>
</evidence>
<dbReference type="AlphaFoldDB" id="A9WGH3"/>
<dbReference type="PANTHER" id="PTHR35579">
    <property type="entry name" value="CRISPR SYSTEM CMS ENDORIBONUCLEASE CSM3"/>
    <property type="match status" value="1"/>
</dbReference>
<dbReference type="Pfam" id="PF03787">
    <property type="entry name" value="RAMPs"/>
    <property type="match status" value="1"/>
</dbReference>
<protein>
    <recommendedName>
        <fullName evidence="2">CRISPR type III-associated protein domain-containing protein</fullName>
    </recommendedName>
</protein>
<evidence type="ECO:0000313" key="3">
    <source>
        <dbReference type="EMBL" id="ABY35505.1"/>
    </source>
</evidence>
<keyword evidence="1" id="KW-0051">Antiviral defense</keyword>
<evidence type="ECO:0000256" key="1">
    <source>
        <dbReference type="ARBA" id="ARBA00023118"/>
    </source>
</evidence>
<dbReference type="RefSeq" id="WP_012258159.1">
    <property type="nucleotide sequence ID" value="NC_010175.1"/>
</dbReference>
<dbReference type="eggNOG" id="COG1337">
    <property type="taxonomic scope" value="Bacteria"/>
</dbReference>
<accession>A9WGH3</accession>
<dbReference type="KEGG" id="cau:Caur_2296"/>
<keyword evidence="4" id="KW-1185">Reference proteome</keyword>
<sequence length="294" mass="32709">MHKTRYNALSVAFQISPRGPLLIKAGGISANPTLPDMQFVRTYHPEKGETVYIPGSSLKGVVRGFVEKALRTLDDHTSWQWACPTFPDEDESCAKKLGKEENSATIYKNSCGACRLFGHTRLKGRVAFTDLLPVDEVKTEIRYGVAISRLSHAVAHGPFEMEVAVAGTFEGYLILENFELWQLGLLVLAFQGMNSGLLQIGFGKNRGFGEVAVQVQEARLDEVTSGMEIGLWRGLADFVSDEEKTRYGLSTTFTLNGMPDPLRTEPLGLYTRRIYDPKRWDEVAQRVTDKLGTT</sequence>
<dbReference type="EMBL" id="CP000909">
    <property type="protein sequence ID" value="ABY35505.1"/>
    <property type="molecule type" value="Genomic_DNA"/>
</dbReference>
<dbReference type="InterPro" id="IPR052216">
    <property type="entry name" value="CRISPR_Csm3_endoribonuclease"/>
</dbReference>
<name>A9WGH3_CHLAA</name>
<feature type="domain" description="CRISPR type III-associated protein" evidence="2">
    <location>
        <begin position="20"/>
        <end position="211"/>
    </location>
</feature>
<dbReference type="PANTHER" id="PTHR35579:SF3">
    <property type="entry name" value="CRISPR SYSTEM CMS ENDORIBONUCLEASE CSM3"/>
    <property type="match status" value="1"/>
</dbReference>
<dbReference type="GO" id="GO:0051607">
    <property type="term" value="P:defense response to virus"/>
    <property type="evidence" value="ECO:0007669"/>
    <property type="project" value="UniProtKB-KW"/>
</dbReference>